<organism evidence="1">
    <name type="scientific">Rousettus bat poxvirus</name>
    <dbReference type="NCBI Taxonomy" id="3141933"/>
    <lineage>
        <taxon>Viruses</taxon>
        <taxon>Varidnaviria</taxon>
        <taxon>Bamfordvirae</taxon>
        <taxon>Nucleocytoviricota</taxon>
        <taxon>Pokkesviricetes</taxon>
        <taxon>Chitovirales</taxon>
        <taxon>Poxviridae</taxon>
    </lineage>
</organism>
<reference evidence="1" key="2">
    <citation type="submission" date="2024-02" db="EMBL/GenBank/DDBJ databases">
        <authorList>
            <person name="Hu B."/>
        </authorList>
    </citation>
    <scope>NUCLEOTIDE SEQUENCE</scope>
    <source>
        <strain evidence="1">1A/Uganda/UGR70/2019</strain>
    </source>
</reference>
<proteinExistence type="predicted"/>
<sequence length="79" mass="8709">MNAKSLIVSSYDLGTRVVDVEHASCAIDLLECVKIAFQVLGDVALFVCERPLPRSVVARNFGHVDTPAHRAVLMPVRYK</sequence>
<evidence type="ECO:0000313" key="1">
    <source>
        <dbReference type="EMBL" id="XBH23818.1"/>
    </source>
</evidence>
<accession>A0AAU7E1F8</accession>
<reference evidence="1" key="1">
    <citation type="journal article" date="2024" name="Microbiome">
        <title>Substantial viral diversity in bats and rodents from East Africa: insights into evolution, recombination, and cocirculation.</title>
        <authorList>
            <person name="Wang D."/>
            <person name="Yang X."/>
            <person name="Ren Z."/>
            <person name="Hu B."/>
            <person name="Zhao H."/>
            <person name="Yang K."/>
            <person name="Shi P."/>
            <person name="Zhang Z."/>
            <person name="Feng Q."/>
            <person name="Nawenja C.V."/>
            <person name="Obanda V."/>
            <person name="Robert K."/>
            <person name="Nalikka B."/>
            <person name="Waruhiu C.N."/>
            <person name="Ochola G.O."/>
            <person name="Onyuok S.O."/>
            <person name="Ochieng H."/>
            <person name="Li B."/>
            <person name="Zhu Y."/>
            <person name="Si H."/>
            <person name="Yin J."/>
            <person name="Kristiansen K."/>
            <person name="Jin X."/>
            <person name="Xu X."/>
            <person name="Xiao M."/>
            <person name="Agwanda B."/>
            <person name="Ommeh S."/>
            <person name="Li J."/>
            <person name="Shi Z.L."/>
        </authorList>
    </citation>
    <scope>NUCLEOTIDE SEQUENCE</scope>
    <source>
        <strain evidence="1">1A/Uganda/UGR70/2019</strain>
    </source>
</reference>
<name>A0AAU7E1F8_9POXV</name>
<dbReference type="EMBL" id="PP711852">
    <property type="protein sequence ID" value="XBH23818.1"/>
    <property type="molecule type" value="Genomic_DNA"/>
</dbReference>
<protein>
    <submittedName>
        <fullName evidence="1">MC081R</fullName>
    </submittedName>
</protein>